<keyword evidence="1" id="KW-0677">Repeat</keyword>
<dbReference type="GO" id="GO:0085020">
    <property type="term" value="P:protein K6-linked ubiquitination"/>
    <property type="evidence" value="ECO:0007669"/>
    <property type="project" value="TreeGrafter"/>
</dbReference>
<dbReference type="PANTHER" id="PTHR24171">
    <property type="entry name" value="ANKYRIN REPEAT DOMAIN-CONTAINING PROTEIN 39-RELATED"/>
    <property type="match status" value="1"/>
</dbReference>
<feature type="repeat" description="ANK" evidence="3">
    <location>
        <begin position="79"/>
        <end position="111"/>
    </location>
</feature>
<comment type="caution">
    <text evidence="5">The sequence shown here is derived from an EMBL/GenBank/DDBJ whole genome shotgun (WGS) entry which is preliminary data.</text>
</comment>
<dbReference type="PROSITE" id="PS50088">
    <property type="entry name" value="ANK_REPEAT"/>
    <property type="match status" value="2"/>
</dbReference>
<evidence type="ECO:0000313" key="5">
    <source>
        <dbReference type="EMBL" id="KAG7608978.1"/>
    </source>
</evidence>
<dbReference type="InterPro" id="IPR002110">
    <property type="entry name" value="Ankyrin_rpt"/>
</dbReference>
<evidence type="ECO:0000256" key="1">
    <source>
        <dbReference type="ARBA" id="ARBA00022737"/>
    </source>
</evidence>
<evidence type="ECO:0000313" key="6">
    <source>
        <dbReference type="Proteomes" id="UP000694251"/>
    </source>
</evidence>
<proteinExistence type="predicted"/>
<reference evidence="5 6" key="1">
    <citation type="submission" date="2020-12" db="EMBL/GenBank/DDBJ databases">
        <title>Concerted genomic and epigenomic changes stabilize Arabidopsis allopolyploids.</title>
        <authorList>
            <person name="Chen Z."/>
        </authorList>
    </citation>
    <scope>NUCLEOTIDE SEQUENCE [LARGE SCALE GENOMIC DNA]</scope>
    <source>
        <strain evidence="5">As9502</strain>
        <tissue evidence="5">Leaf</tissue>
    </source>
</reference>
<protein>
    <submittedName>
        <fullName evidence="5">Ankyrin repeat-containing domain superfamily</fullName>
    </submittedName>
</protein>
<accession>A0A8T2D998</accession>
<sequence>MRCSKNQNQTQKKKGIGQKPSETRNPQTEIGIGRWRMGAETNGVAEKVDDLLEAARYNDIDDLRTLASDGLSLHSRDSQGRTALHMAAANGHMTIVEYLISEGVDINALNDENNAPLHWACLNGHVEVVKRLILAGASLSLLNRYERTPMDEAIGAEKMEIIDAINTTVAQMELENTSMT</sequence>
<dbReference type="SMART" id="SM00248">
    <property type="entry name" value="ANK"/>
    <property type="match status" value="3"/>
</dbReference>
<name>A0A8T2D998_ARASU</name>
<gene>
    <name evidence="5" type="ORF">ISN44_As05g011410</name>
</gene>
<organism evidence="5 6">
    <name type="scientific">Arabidopsis suecica</name>
    <name type="common">Swedish thale-cress</name>
    <name type="synonym">Cardaminopsis suecica</name>
    <dbReference type="NCBI Taxonomy" id="45249"/>
    <lineage>
        <taxon>Eukaryota</taxon>
        <taxon>Viridiplantae</taxon>
        <taxon>Streptophyta</taxon>
        <taxon>Embryophyta</taxon>
        <taxon>Tracheophyta</taxon>
        <taxon>Spermatophyta</taxon>
        <taxon>Magnoliopsida</taxon>
        <taxon>eudicotyledons</taxon>
        <taxon>Gunneridae</taxon>
        <taxon>Pentapetalae</taxon>
        <taxon>rosids</taxon>
        <taxon>malvids</taxon>
        <taxon>Brassicales</taxon>
        <taxon>Brassicaceae</taxon>
        <taxon>Camelineae</taxon>
        <taxon>Arabidopsis</taxon>
    </lineage>
</organism>
<feature type="region of interest" description="Disordered" evidence="4">
    <location>
        <begin position="1"/>
        <end position="34"/>
    </location>
</feature>
<dbReference type="AlphaFoldDB" id="A0A8T2D998"/>
<evidence type="ECO:0000256" key="3">
    <source>
        <dbReference type="PROSITE-ProRule" id="PRU00023"/>
    </source>
</evidence>
<dbReference type="EMBL" id="JAEFBJ010000005">
    <property type="protein sequence ID" value="KAG7608978.1"/>
    <property type="molecule type" value="Genomic_DNA"/>
</dbReference>
<keyword evidence="6" id="KW-1185">Reference proteome</keyword>
<keyword evidence="2 3" id="KW-0040">ANK repeat</keyword>
<dbReference type="PROSITE" id="PS50297">
    <property type="entry name" value="ANK_REP_REGION"/>
    <property type="match status" value="2"/>
</dbReference>
<feature type="compositionally biased region" description="Polar residues" evidence="4">
    <location>
        <begin position="1"/>
        <end position="10"/>
    </location>
</feature>
<feature type="repeat" description="ANK" evidence="3">
    <location>
        <begin position="112"/>
        <end position="144"/>
    </location>
</feature>
<dbReference type="Pfam" id="PF12796">
    <property type="entry name" value="Ank_2"/>
    <property type="match status" value="1"/>
</dbReference>
<evidence type="ECO:0000256" key="4">
    <source>
        <dbReference type="SAM" id="MobiDB-lite"/>
    </source>
</evidence>
<dbReference type="OrthoDB" id="10057496at2759"/>
<evidence type="ECO:0000256" key="2">
    <source>
        <dbReference type="ARBA" id="ARBA00023043"/>
    </source>
</evidence>
<dbReference type="Proteomes" id="UP000694251">
    <property type="component" value="Chromosome 5"/>
</dbReference>
<dbReference type="PANTHER" id="PTHR24171:SF8">
    <property type="entry name" value="BRCA1-ASSOCIATED RING DOMAIN PROTEIN 1"/>
    <property type="match status" value="1"/>
</dbReference>
<dbReference type="GO" id="GO:0004842">
    <property type="term" value="F:ubiquitin-protein transferase activity"/>
    <property type="evidence" value="ECO:0007669"/>
    <property type="project" value="TreeGrafter"/>
</dbReference>